<dbReference type="PROSITE" id="PS00010">
    <property type="entry name" value="ASX_HYDROXYL"/>
    <property type="match status" value="2"/>
</dbReference>
<feature type="transmembrane region" description="Helical" evidence="9">
    <location>
        <begin position="12"/>
        <end position="33"/>
    </location>
</feature>
<dbReference type="PROSITE" id="PS51120">
    <property type="entry name" value="LDLRB"/>
    <property type="match status" value="6"/>
</dbReference>
<reference evidence="11 12" key="1">
    <citation type="submission" date="2020-10" db="EMBL/GenBank/DDBJ databases">
        <title>Pygocentrus nattereri (red-bellied piranha) genome, fPygNat1, primary haplotype.</title>
        <authorList>
            <person name="Myers G."/>
            <person name="Meyer A."/>
            <person name="Karagic N."/>
            <person name="Pippel M."/>
            <person name="Winkler S."/>
            <person name="Tracey A."/>
            <person name="Wood J."/>
            <person name="Formenti G."/>
            <person name="Howe K."/>
            <person name="Fedrigo O."/>
            <person name="Jarvis E.D."/>
        </authorList>
    </citation>
    <scope>NUCLEOTIDE SEQUENCE [LARGE SCALE GENOMIC DNA]</scope>
</reference>
<dbReference type="Pfam" id="PF14670">
    <property type="entry name" value="FXa_inhibition"/>
    <property type="match status" value="1"/>
</dbReference>
<feature type="compositionally biased region" description="Low complexity" evidence="8">
    <location>
        <begin position="1086"/>
        <end position="1101"/>
    </location>
</feature>
<evidence type="ECO:0000256" key="6">
    <source>
        <dbReference type="PROSITE-ProRule" id="PRU00076"/>
    </source>
</evidence>
<evidence type="ECO:0000313" key="11">
    <source>
        <dbReference type="Ensembl" id="ENSPNAP00000053214.1"/>
    </source>
</evidence>
<dbReference type="CTD" id="1950"/>
<keyword evidence="9" id="KW-0812">Transmembrane</keyword>
<dbReference type="AlphaFoldDB" id="A0AAR2JSQ0"/>
<organism evidence="11 12">
    <name type="scientific">Pygocentrus nattereri</name>
    <name type="common">Red-bellied piranha</name>
    <dbReference type="NCBI Taxonomy" id="42514"/>
    <lineage>
        <taxon>Eukaryota</taxon>
        <taxon>Metazoa</taxon>
        <taxon>Chordata</taxon>
        <taxon>Craniata</taxon>
        <taxon>Vertebrata</taxon>
        <taxon>Euteleostomi</taxon>
        <taxon>Actinopterygii</taxon>
        <taxon>Neopterygii</taxon>
        <taxon>Teleostei</taxon>
        <taxon>Ostariophysi</taxon>
        <taxon>Characiformes</taxon>
        <taxon>Characoidei</taxon>
        <taxon>Pygocentrus</taxon>
    </lineage>
</organism>
<dbReference type="PROSITE" id="PS50026">
    <property type="entry name" value="EGF_3"/>
    <property type="match status" value="4"/>
</dbReference>
<keyword evidence="12" id="KW-1185">Reference proteome</keyword>
<protein>
    <recommendedName>
        <fullName evidence="10">EGF-like domain-containing protein</fullName>
    </recommendedName>
</protein>
<feature type="disulfide bond" evidence="6">
    <location>
        <begin position="1020"/>
        <end position="1029"/>
    </location>
</feature>
<dbReference type="Proteomes" id="UP001501920">
    <property type="component" value="Chromosome 8"/>
</dbReference>
<proteinExistence type="predicted"/>
<reference evidence="11" key="3">
    <citation type="submission" date="2025-09" db="UniProtKB">
        <authorList>
            <consortium name="Ensembl"/>
        </authorList>
    </citation>
    <scope>IDENTIFICATION</scope>
</reference>
<feature type="domain" description="EGF-like" evidence="10">
    <location>
        <begin position="881"/>
        <end position="922"/>
    </location>
</feature>
<feature type="domain" description="EGF-like" evidence="10">
    <location>
        <begin position="923"/>
        <end position="963"/>
    </location>
</feature>
<dbReference type="GO" id="GO:0008083">
    <property type="term" value="F:growth factor activity"/>
    <property type="evidence" value="ECO:0007669"/>
    <property type="project" value="TreeGrafter"/>
</dbReference>
<dbReference type="FunFam" id="2.120.10.30:FF:000036">
    <property type="entry name" value="Pro-epidermal growth factor"/>
    <property type="match status" value="1"/>
</dbReference>
<evidence type="ECO:0000256" key="2">
    <source>
        <dbReference type="ARBA" id="ARBA00022729"/>
    </source>
</evidence>
<keyword evidence="4 6" id="KW-1015">Disulfide bond</keyword>
<dbReference type="GO" id="GO:0008284">
    <property type="term" value="P:positive regulation of cell population proliferation"/>
    <property type="evidence" value="ECO:0007669"/>
    <property type="project" value="TreeGrafter"/>
</dbReference>
<dbReference type="InterPro" id="IPR011042">
    <property type="entry name" value="6-blade_b-propeller_TolB-like"/>
</dbReference>
<dbReference type="FunFam" id="2.120.10.30:FF:000241">
    <property type="entry name" value="Low-density lipoprotein receptor-related protein 6"/>
    <property type="match status" value="1"/>
</dbReference>
<feature type="domain" description="EGF-like" evidence="10">
    <location>
        <begin position="989"/>
        <end position="1030"/>
    </location>
</feature>
<dbReference type="FunFam" id="2.10.25.10:FF:000219">
    <property type="entry name" value="Pro-epidermal growth factor"/>
    <property type="match status" value="1"/>
</dbReference>
<evidence type="ECO:0000256" key="7">
    <source>
        <dbReference type="PROSITE-ProRule" id="PRU00461"/>
    </source>
</evidence>
<feature type="domain" description="EGF-like" evidence="10">
    <location>
        <begin position="842"/>
        <end position="880"/>
    </location>
</feature>
<dbReference type="SUPFAM" id="SSF57196">
    <property type="entry name" value="EGF/Laminin"/>
    <property type="match status" value="3"/>
</dbReference>
<dbReference type="InterPro" id="IPR050778">
    <property type="entry name" value="Cueball_EGF_LRP_Nidogen"/>
</dbReference>
<feature type="repeat" description="LDL-receptor class B" evidence="7">
    <location>
        <begin position="626"/>
        <end position="669"/>
    </location>
</feature>
<reference evidence="11" key="2">
    <citation type="submission" date="2025-08" db="UniProtKB">
        <authorList>
            <consortium name="Ensembl"/>
        </authorList>
    </citation>
    <scope>IDENTIFICATION</scope>
</reference>
<evidence type="ECO:0000256" key="1">
    <source>
        <dbReference type="ARBA" id="ARBA00022536"/>
    </source>
</evidence>
<evidence type="ECO:0000313" key="12">
    <source>
        <dbReference type="Proteomes" id="UP001501920"/>
    </source>
</evidence>
<dbReference type="InterPro" id="IPR001881">
    <property type="entry name" value="EGF-like_Ca-bd_dom"/>
</dbReference>
<keyword evidence="5" id="KW-0325">Glycoprotein</keyword>
<dbReference type="GO" id="GO:0042813">
    <property type="term" value="F:Wnt receptor activity"/>
    <property type="evidence" value="ECO:0007669"/>
    <property type="project" value="TreeGrafter"/>
</dbReference>
<feature type="repeat" description="LDL-receptor class B" evidence="7">
    <location>
        <begin position="104"/>
        <end position="145"/>
    </location>
</feature>
<evidence type="ECO:0000256" key="5">
    <source>
        <dbReference type="ARBA" id="ARBA00023180"/>
    </source>
</evidence>
<dbReference type="PROSITE" id="PS01186">
    <property type="entry name" value="EGF_2"/>
    <property type="match status" value="5"/>
</dbReference>
<dbReference type="SMART" id="SM00179">
    <property type="entry name" value="EGF_CA"/>
    <property type="match status" value="6"/>
</dbReference>
<feature type="repeat" description="LDL-receptor class B" evidence="7">
    <location>
        <begin position="670"/>
        <end position="712"/>
    </location>
</feature>
<evidence type="ECO:0000256" key="9">
    <source>
        <dbReference type="SAM" id="Phobius"/>
    </source>
</evidence>
<feature type="region of interest" description="Disordered" evidence="8">
    <location>
        <begin position="1165"/>
        <end position="1198"/>
    </location>
</feature>
<keyword evidence="9" id="KW-0472">Membrane</keyword>
<dbReference type="GO" id="GO:0060070">
    <property type="term" value="P:canonical Wnt signaling pathway"/>
    <property type="evidence" value="ECO:0007669"/>
    <property type="project" value="TreeGrafter"/>
</dbReference>
<dbReference type="GO" id="GO:0017147">
    <property type="term" value="F:Wnt-protein binding"/>
    <property type="evidence" value="ECO:0007669"/>
    <property type="project" value="TreeGrafter"/>
</dbReference>
<dbReference type="RefSeq" id="XP_017548873.1">
    <property type="nucleotide sequence ID" value="XM_017693384.2"/>
</dbReference>
<evidence type="ECO:0000256" key="4">
    <source>
        <dbReference type="ARBA" id="ARBA00023157"/>
    </source>
</evidence>
<evidence type="ECO:0000256" key="3">
    <source>
        <dbReference type="ARBA" id="ARBA00022737"/>
    </source>
</evidence>
<dbReference type="GO" id="GO:0007173">
    <property type="term" value="P:epidermal growth factor receptor signaling pathway"/>
    <property type="evidence" value="ECO:0007669"/>
    <property type="project" value="TreeGrafter"/>
</dbReference>
<dbReference type="GO" id="GO:0043410">
    <property type="term" value="P:positive regulation of MAPK cascade"/>
    <property type="evidence" value="ECO:0007669"/>
    <property type="project" value="TreeGrafter"/>
</dbReference>
<keyword evidence="9" id="KW-1133">Transmembrane helix</keyword>
<dbReference type="PANTHER" id="PTHR46513">
    <property type="entry name" value="VITELLOGENIN RECEPTOR-LIKE PROTEIN-RELATED-RELATED"/>
    <property type="match status" value="1"/>
</dbReference>
<dbReference type="GO" id="GO:0005509">
    <property type="term" value="F:calcium ion binding"/>
    <property type="evidence" value="ECO:0007669"/>
    <property type="project" value="InterPro"/>
</dbReference>
<dbReference type="InterPro" id="IPR000033">
    <property type="entry name" value="LDLR_classB_rpt"/>
</dbReference>
<keyword evidence="2" id="KW-0732">Signal</keyword>
<sequence length="1198" mass="130521">MYTDVFGFLGSGFWSLGMFWWKLVAILHLWLLVDRTICGPTKSSSCWGGQPWALGNWSCVGSEPFLLIGLGNAILRMKLDGGGQERVVSGVGKSMLLDFHFKAGRLYWINTHSGVLSQADLDGTNKKKVLSLGKGISGLAVDWIENKIFWSSRKRGTIQRVDSDGKNKTTVLRNLSQPSSLAIDANERFLFWLSAGVTPSIQRSDTAGRVRTTVLKVPDRLLALAVDAVDRRLFWVQQGSGKPGALGSCDYNGNLINVVSQPLRSKSLKMSIFLDYVYMTDSASNSVTRVNKLTGGRPKKVNSKKLLHALADVKVIHPINQPVAEVSGSLTSVCDPQTDDCMSVCSSLGGSGQCNCRKGFTLNKQGGYCEDINECALWNHGCSLGCENIPGSYFCTCPEGYLLLPDTKTCREIQPCVENATLCDHACTHTQEGDVCVCPVGSVLQPDGHSCKGCLSADGGGCSQVCVTLSPGRWECECQPGYQLQPDGQQCKATGPPAFLLFANGVDIRSVSMDGSGSRMLLEDPEGSLRAVDYDPVQSMVYFASPERKQIERISMDGESRELLLSTGPDSSPEGLALDWVNRKLYWTDRGSSSICRSGLDGQDREMLIFKKLLKPQGIAVHPQAQKLFWTDVGGHPAVERSRLDGLGREVLVSAGLVTPSGLALDFSSQRLYWSDLTTGVIESARMDGSDRRTLTQNQVGRPFAVAVFEDTLWVSNWGDNQLYRLNKKTGHSPEPLSVESVHPAAIVIIHPLNKPGADICLHGNGGCSQLCESRLGLAQCSCHSQHILSADGKTCLSKKTSSTGSGDGEWRDHLKNKTLNDESLPSDSGEPAAFTEKMVSDQDKCFSLSCDVNAQCVLEDTGAVCRCLSGFTGDGQICVDIDECTVGFAECVSVRSECVNTAGGYFCQCRSGFSGDGHHCIDIDECRLEMHSCDINAECLNTQGHYECRCRDGFSGSGFNCHAKSKDAPFRPTTSSTPDVTSPWRRSGVESCPSSYDSYCLYNGVCFYFPEMDSYGCNCMPGYMGERCQFSDLEWWELQQAEQEKRRNMVITVCVALLILLLAITASTIFCYRCRRLLGERPPVDSMSETSMSEDSITETPSSTPQLYVVLQHGMRNNGKMLHTVACQRRTACPSCSAETGEICVSEDTGTLKTEKTQLDLTKCSSSCNNSKPGTPPKPSDNLISLDDPQPKTPQPL</sequence>
<dbReference type="SUPFAM" id="SSF57184">
    <property type="entry name" value="Growth factor receptor domain"/>
    <property type="match status" value="2"/>
</dbReference>
<dbReference type="Pfam" id="PF00058">
    <property type="entry name" value="Ldl_recept_b"/>
    <property type="match status" value="3"/>
</dbReference>
<feature type="disulfide bond" evidence="6">
    <location>
        <begin position="1001"/>
        <end position="1018"/>
    </location>
</feature>
<dbReference type="GO" id="GO:0005886">
    <property type="term" value="C:plasma membrane"/>
    <property type="evidence" value="ECO:0007669"/>
    <property type="project" value="TreeGrafter"/>
</dbReference>
<feature type="compositionally biased region" description="Polar residues" evidence="8">
    <location>
        <begin position="1165"/>
        <end position="1174"/>
    </location>
</feature>
<feature type="region of interest" description="Disordered" evidence="8">
    <location>
        <begin position="1085"/>
        <end position="1104"/>
    </location>
</feature>
<dbReference type="FunFam" id="2.10.25.10:FF:000010">
    <property type="entry name" value="Pro-epidermal growth factor"/>
    <property type="match status" value="1"/>
</dbReference>
<dbReference type="InterPro" id="IPR000742">
    <property type="entry name" value="EGF"/>
</dbReference>
<gene>
    <name evidence="11" type="primary">EGF</name>
</gene>
<feature type="repeat" description="LDL-receptor class B" evidence="7">
    <location>
        <begin position="146"/>
        <end position="187"/>
    </location>
</feature>
<dbReference type="Ensembl" id="ENSPNAT00000060442.1">
    <property type="protein sequence ID" value="ENSPNAP00000053214.1"/>
    <property type="gene ID" value="ENSPNAG00000019917.2"/>
</dbReference>
<dbReference type="PROSITE" id="PS00022">
    <property type="entry name" value="EGF_1"/>
    <property type="match status" value="1"/>
</dbReference>
<dbReference type="GeneID" id="108425003"/>
<dbReference type="FunFam" id="2.10.25.10:FF:000038">
    <property type="entry name" value="Fibrillin 2"/>
    <property type="match status" value="2"/>
</dbReference>
<keyword evidence="1 6" id="KW-0245">EGF-like domain</keyword>
<dbReference type="SUPFAM" id="SSF63825">
    <property type="entry name" value="YWTD domain"/>
    <property type="match status" value="2"/>
</dbReference>
<dbReference type="InterPro" id="IPR018097">
    <property type="entry name" value="EGF_Ca-bd_CS"/>
</dbReference>
<evidence type="ECO:0000256" key="8">
    <source>
        <dbReference type="SAM" id="MobiDB-lite"/>
    </source>
</evidence>
<dbReference type="InterPro" id="IPR009030">
    <property type="entry name" value="Growth_fac_rcpt_cys_sf"/>
</dbReference>
<dbReference type="PROSITE" id="PS01187">
    <property type="entry name" value="EGF_CA"/>
    <property type="match status" value="2"/>
</dbReference>
<dbReference type="GeneTree" id="ENSGT00940000158366"/>
<dbReference type="Pfam" id="PF07645">
    <property type="entry name" value="EGF_CA"/>
    <property type="match status" value="2"/>
</dbReference>
<dbReference type="SMART" id="SM00135">
    <property type="entry name" value="LY"/>
    <property type="match status" value="10"/>
</dbReference>
<dbReference type="CDD" id="cd00054">
    <property type="entry name" value="EGF_CA"/>
    <property type="match status" value="2"/>
</dbReference>
<dbReference type="Gene3D" id="2.10.25.10">
    <property type="entry name" value="Laminin"/>
    <property type="match status" value="7"/>
</dbReference>
<dbReference type="InterPro" id="IPR000152">
    <property type="entry name" value="EGF-type_Asp/Asn_hydroxyl_site"/>
</dbReference>
<accession>A0AAR2JSQ0</accession>
<feature type="transmembrane region" description="Helical" evidence="9">
    <location>
        <begin position="1050"/>
        <end position="1073"/>
    </location>
</feature>
<dbReference type="GO" id="GO:0030855">
    <property type="term" value="P:epithelial cell differentiation"/>
    <property type="evidence" value="ECO:0007669"/>
    <property type="project" value="UniProtKB-ARBA"/>
</dbReference>
<name>A0AAR2JSQ0_PYGNA</name>
<feature type="repeat" description="LDL-receptor class B" evidence="7">
    <location>
        <begin position="539"/>
        <end position="582"/>
    </location>
</feature>
<feature type="repeat" description="LDL-receptor class B" evidence="7">
    <location>
        <begin position="583"/>
        <end position="625"/>
    </location>
</feature>
<evidence type="ECO:0000259" key="10">
    <source>
        <dbReference type="PROSITE" id="PS50026"/>
    </source>
</evidence>
<dbReference type="PANTHER" id="PTHR46513:SF5">
    <property type="entry name" value="PRO-EPIDERMAL GROWTH FACTOR"/>
    <property type="match status" value="1"/>
</dbReference>
<dbReference type="InterPro" id="IPR049883">
    <property type="entry name" value="NOTCH1_EGF-like"/>
</dbReference>
<dbReference type="SMART" id="SM00181">
    <property type="entry name" value="EGF"/>
    <property type="match status" value="9"/>
</dbReference>
<comment type="caution">
    <text evidence="6">Lacks conserved residue(s) required for the propagation of feature annotation.</text>
</comment>
<keyword evidence="3" id="KW-0677">Repeat</keyword>
<dbReference type="Gene3D" id="2.120.10.30">
    <property type="entry name" value="TolB, C-terminal domain"/>
    <property type="match status" value="2"/>
</dbReference>